<feature type="chain" id="PRO_5004266559" evidence="1">
    <location>
        <begin position="27"/>
        <end position="268"/>
    </location>
</feature>
<protein>
    <submittedName>
        <fullName evidence="2">Uncharacterized protein</fullName>
    </submittedName>
</protein>
<evidence type="ECO:0000313" key="3">
    <source>
        <dbReference type="Proteomes" id="UP000000763"/>
    </source>
</evidence>
<keyword evidence="1" id="KW-0732">Signal</keyword>
<accession>Q60DN4</accession>
<gene>
    <name evidence="2" type="primary">OSJNBa0038E17.24</name>
</gene>
<evidence type="ECO:0000256" key="1">
    <source>
        <dbReference type="SAM" id="SignalP"/>
    </source>
</evidence>
<reference evidence="3" key="2">
    <citation type="journal article" date="2008" name="Nucleic Acids Res.">
        <title>The rice annotation project database (RAP-DB): 2008 update.</title>
        <authorList>
            <consortium name="The rice annotation project (RAP)"/>
        </authorList>
    </citation>
    <scope>GENOME REANNOTATION</scope>
    <source>
        <strain evidence="3">cv. Nipponbare</strain>
    </source>
</reference>
<proteinExistence type="predicted"/>
<name>Q60DN4_ORYSJ</name>
<dbReference type="AlphaFoldDB" id="Q60DN4"/>
<organism evidence="2 3">
    <name type="scientific">Oryza sativa subsp. japonica</name>
    <name type="common">Rice</name>
    <dbReference type="NCBI Taxonomy" id="39947"/>
    <lineage>
        <taxon>Eukaryota</taxon>
        <taxon>Viridiplantae</taxon>
        <taxon>Streptophyta</taxon>
        <taxon>Embryophyta</taxon>
        <taxon>Tracheophyta</taxon>
        <taxon>Spermatophyta</taxon>
        <taxon>Magnoliopsida</taxon>
        <taxon>Liliopsida</taxon>
        <taxon>Poales</taxon>
        <taxon>Poaceae</taxon>
        <taxon>BOP clade</taxon>
        <taxon>Oryzoideae</taxon>
        <taxon>Oryzeae</taxon>
        <taxon>Oryzinae</taxon>
        <taxon>Oryza</taxon>
        <taxon>Oryza sativa</taxon>
    </lineage>
</organism>
<reference evidence="3" key="1">
    <citation type="journal article" date="2005" name="Nature">
        <title>The map-based sequence of the rice genome.</title>
        <authorList>
            <consortium name="International rice genome sequencing project (IRGSP)"/>
            <person name="Matsumoto T."/>
            <person name="Wu J."/>
            <person name="Kanamori H."/>
            <person name="Katayose Y."/>
            <person name="Fujisawa M."/>
            <person name="Namiki N."/>
            <person name="Mizuno H."/>
            <person name="Yamamoto K."/>
            <person name="Antonio B.A."/>
            <person name="Baba T."/>
            <person name="Sakata K."/>
            <person name="Nagamura Y."/>
            <person name="Aoki H."/>
            <person name="Arikawa K."/>
            <person name="Arita K."/>
            <person name="Bito T."/>
            <person name="Chiden Y."/>
            <person name="Fujitsuka N."/>
            <person name="Fukunaka R."/>
            <person name="Hamada M."/>
            <person name="Harada C."/>
            <person name="Hayashi A."/>
            <person name="Hijishita S."/>
            <person name="Honda M."/>
            <person name="Hosokawa S."/>
            <person name="Ichikawa Y."/>
            <person name="Idonuma A."/>
            <person name="Iijima M."/>
            <person name="Ikeda M."/>
            <person name="Ikeno M."/>
            <person name="Ito K."/>
            <person name="Ito S."/>
            <person name="Ito T."/>
            <person name="Ito Y."/>
            <person name="Ito Y."/>
            <person name="Iwabuchi A."/>
            <person name="Kamiya K."/>
            <person name="Karasawa W."/>
            <person name="Kurita K."/>
            <person name="Katagiri S."/>
            <person name="Kikuta A."/>
            <person name="Kobayashi H."/>
            <person name="Kobayashi N."/>
            <person name="Machita K."/>
            <person name="Maehara T."/>
            <person name="Masukawa M."/>
            <person name="Mizubayashi T."/>
            <person name="Mukai Y."/>
            <person name="Nagasaki H."/>
            <person name="Nagata Y."/>
            <person name="Naito S."/>
            <person name="Nakashima M."/>
            <person name="Nakama Y."/>
            <person name="Nakamichi Y."/>
            <person name="Nakamura M."/>
            <person name="Meguro A."/>
            <person name="Negishi M."/>
            <person name="Ohta I."/>
            <person name="Ohta T."/>
            <person name="Okamoto M."/>
            <person name="Ono N."/>
            <person name="Saji S."/>
            <person name="Sakaguchi M."/>
            <person name="Sakai K."/>
            <person name="Shibata M."/>
            <person name="Shimokawa T."/>
            <person name="Song J."/>
            <person name="Takazaki Y."/>
            <person name="Terasawa K."/>
            <person name="Tsugane M."/>
            <person name="Tsuji K."/>
            <person name="Ueda S."/>
            <person name="Waki K."/>
            <person name="Yamagata H."/>
            <person name="Yamamoto M."/>
            <person name="Yamamoto S."/>
            <person name="Yamane H."/>
            <person name="Yoshiki S."/>
            <person name="Yoshihara R."/>
            <person name="Yukawa K."/>
            <person name="Zhong H."/>
            <person name="Yano M."/>
            <person name="Yuan Q."/>
            <person name="Ouyang S."/>
            <person name="Liu J."/>
            <person name="Jones K.M."/>
            <person name="Gansberger K."/>
            <person name="Moffat K."/>
            <person name="Hill J."/>
            <person name="Bera J."/>
            <person name="Fadrosh D."/>
            <person name="Jin S."/>
            <person name="Johri S."/>
            <person name="Kim M."/>
            <person name="Overton L."/>
            <person name="Reardon M."/>
            <person name="Tsitrin T."/>
            <person name="Vuong H."/>
            <person name="Weaver B."/>
            <person name="Ciecko A."/>
            <person name="Tallon L."/>
            <person name="Jackson J."/>
            <person name="Pai G."/>
            <person name="Aken S.V."/>
            <person name="Utterback T."/>
            <person name="Reidmuller S."/>
            <person name="Feldblyum T."/>
            <person name="Hsiao J."/>
            <person name="Zismann V."/>
            <person name="Iobst S."/>
            <person name="de Vazeille A.R."/>
            <person name="Buell C.R."/>
            <person name="Ying K."/>
            <person name="Li Y."/>
            <person name="Lu T."/>
            <person name="Huang Y."/>
            <person name="Zhao Q."/>
            <person name="Feng Q."/>
            <person name="Zhang L."/>
            <person name="Zhu J."/>
            <person name="Weng Q."/>
            <person name="Mu J."/>
            <person name="Lu Y."/>
            <person name="Fan D."/>
            <person name="Liu Y."/>
            <person name="Guan J."/>
            <person name="Zhang Y."/>
            <person name="Yu S."/>
            <person name="Liu X."/>
            <person name="Zhang Y."/>
            <person name="Hong G."/>
            <person name="Han B."/>
            <person name="Choisne N."/>
            <person name="Demange N."/>
            <person name="Orjeda G."/>
            <person name="Samain S."/>
            <person name="Cattolico L."/>
            <person name="Pelletier E."/>
            <person name="Couloux A."/>
            <person name="Segurens B."/>
            <person name="Wincker P."/>
            <person name="D'Hont A."/>
            <person name="Scarpelli C."/>
            <person name="Weissenbach J."/>
            <person name="Salanoubat M."/>
            <person name="Quetier F."/>
            <person name="Yu Y."/>
            <person name="Kim H.R."/>
            <person name="Rambo T."/>
            <person name="Currie J."/>
            <person name="Collura K."/>
            <person name="Luo M."/>
            <person name="Yang T."/>
            <person name="Ammiraju J.S.S."/>
            <person name="Engler F."/>
            <person name="Soderlund C."/>
            <person name="Wing R.A."/>
            <person name="Palmer L.E."/>
            <person name="de la Bastide M."/>
            <person name="Spiegel L."/>
            <person name="Nascimento L."/>
            <person name="Zutavern T."/>
            <person name="O'Shaughnessy A."/>
            <person name="Dike S."/>
            <person name="Dedhia N."/>
            <person name="Preston R."/>
            <person name="Balija V."/>
            <person name="McCombie W.R."/>
            <person name="Chow T."/>
            <person name="Chen H."/>
            <person name="Chung M."/>
            <person name="Chen C."/>
            <person name="Shaw J."/>
            <person name="Wu H."/>
            <person name="Hsiao K."/>
            <person name="Chao Y."/>
            <person name="Chu M."/>
            <person name="Cheng C."/>
            <person name="Hour A."/>
            <person name="Lee P."/>
            <person name="Lin S."/>
            <person name="Lin Y."/>
            <person name="Liou J."/>
            <person name="Liu S."/>
            <person name="Hsing Y."/>
            <person name="Raghuvanshi S."/>
            <person name="Mohanty A."/>
            <person name="Bharti A.K."/>
            <person name="Gaur A."/>
            <person name="Gupta V."/>
            <person name="Kumar D."/>
            <person name="Ravi V."/>
            <person name="Vij S."/>
            <person name="Kapur A."/>
            <person name="Khurana P."/>
            <person name="Khurana P."/>
            <person name="Khurana J.P."/>
            <person name="Tyagi A.K."/>
            <person name="Gaikwad K."/>
            <person name="Singh A."/>
            <person name="Dalal V."/>
            <person name="Srivastava S."/>
            <person name="Dixit A."/>
            <person name="Pal A.K."/>
            <person name="Ghazi I.A."/>
            <person name="Yadav M."/>
            <person name="Pandit A."/>
            <person name="Bhargava A."/>
            <person name="Sureshbabu K."/>
            <person name="Batra K."/>
            <person name="Sharma T.R."/>
            <person name="Mohapatra T."/>
            <person name="Singh N.K."/>
            <person name="Messing J."/>
            <person name="Nelson A.B."/>
            <person name="Fuks G."/>
            <person name="Kavchok S."/>
            <person name="Keizer G."/>
            <person name="Linton E."/>
            <person name="Llaca V."/>
            <person name="Song R."/>
            <person name="Tanyolac B."/>
            <person name="Young S."/>
            <person name="Ho-Il K."/>
            <person name="Hahn J.H."/>
            <person name="Sangsakoo G."/>
            <person name="Vanavichit A."/>
            <person name="de Mattos Luiz.A.T."/>
            <person name="Zimmer P.D."/>
            <person name="Malone G."/>
            <person name="Dellagostin O."/>
            <person name="de Oliveira A.C."/>
            <person name="Bevan M."/>
            <person name="Bancroft I."/>
            <person name="Minx P."/>
            <person name="Cordum H."/>
            <person name="Wilson R."/>
            <person name="Cheng Z."/>
            <person name="Jin W."/>
            <person name="Jiang J."/>
            <person name="Leong S.A."/>
            <person name="Iwama H."/>
            <person name="Gojobori T."/>
            <person name="Itoh T."/>
            <person name="Niimura Y."/>
            <person name="Fujii Y."/>
            <person name="Habara T."/>
            <person name="Sakai H."/>
            <person name="Sato Y."/>
            <person name="Wilson G."/>
            <person name="Kumar K."/>
            <person name="McCouch S."/>
            <person name="Juretic N."/>
            <person name="Hoen D."/>
            <person name="Wright S."/>
            <person name="Bruskiewich R."/>
            <person name="Bureau T."/>
            <person name="Miyao A."/>
            <person name="Hirochika H."/>
            <person name="Nishikawa T."/>
            <person name="Kadowaki K."/>
            <person name="Sugiura M."/>
            <person name="Burr B."/>
            <person name="Sasaki T."/>
        </authorList>
    </citation>
    <scope>NUCLEOTIDE SEQUENCE [LARGE SCALE GENOMIC DNA]</scope>
    <source>
        <strain evidence="3">cv. Nipponbare</strain>
    </source>
</reference>
<dbReference type="Proteomes" id="UP000000763">
    <property type="component" value="Chromosome 3"/>
</dbReference>
<feature type="signal peptide" evidence="1">
    <location>
        <begin position="1"/>
        <end position="26"/>
    </location>
</feature>
<sequence>MPLGPMASPSLLFLSLLLRFVPPADMVERGEVVVVVADEGIDLSGMRRNKLATMVWDRARPSKGHGAWLMAAMKKTSQQRLRAPARRCQLIPFDMKACMCIHEVGWPDIDDAEAAALQDDDGTTVFPLLQWIKRDGVKRKFVLQDELSMERKRDKDDRGLVMNMIIVFISAGDGIETKEAAHACSLDVVGSRVESEMGRRSWEKTIATAAAATQCAGEAMVFCPLLAALTRKGNFVSSSGGGEKNDFENAQNGKNGKVAVSARFILAF</sequence>
<evidence type="ECO:0000313" key="2">
    <source>
        <dbReference type="EMBL" id="AAU90279.1"/>
    </source>
</evidence>
<dbReference type="EMBL" id="AC145383">
    <property type="protein sequence ID" value="AAU90279.1"/>
    <property type="molecule type" value="Genomic_DNA"/>
</dbReference>